<comment type="caution">
    <text evidence="1">The sequence shown here is derived from an EMBL/GenBank/DDBJ whole genome shotgun (WGS) entry which is preliminary data.</text>
</comment>
<name>A0ACB9M515_9MYRT</name>
<keyword evidence="2" id="KW-1185">Reference proteome</keyword>
<dbReference type="Proteomes" id="UP001057402">
    <property type="component" value="Chromosome 10"/>
</dbReference>
<reference evidence="2" key="1">
    <citation type="journal article" date="2023" name="Front. Plant Sci.">
        <title>Chromosomal-level genome assembly of Melastoma candidum provides insights into trichome evolution.</title>
        <authorList>
            <person name="Zhong Y."/>
            <person name="Wu W."/>
            <person name="Sun C."/>
            <person name="Zou P."/>
            <person name="Liu Y."/>
            <person name="Dai S."/>
            <person name="Zhou R."/>
        </authorList>
    </citation>
    <scope>NUCLEOTIDE SEQUENCE [LARGE SCALE GENOMIC DNA]</scope>
</reference>
<dbReference type="EMBL" id="CM042889">
    <property type="protein sequence ID" value="KAI4319148.1"/>
    <property type="molecule type" value="Genomic_DNA"/>
</dbReference>
<proteinExistence type="predicted"/>
<gene>
    <name evidence="1" type="ORF">MLD38_032783</name>
</gene>
<evidence type="ECO:0000313" key="2">
    <source>
        <dbReference type="Proteomes" id="UP001057402"/>
    </source>
</evidence>
<accession>A0ACB9M515</accession>
<evidence type="ECO:0000313" key="1">
    <source>
        <dbReference type="EMBL" id="KAI4319148.1"/>
    </source>
</evidence>
<protein>
    <submittedName>
        <fullName evidence="1">Uncharacterized protein</fullName>
    </submittedName>
</protein>
<sequence>MPGDTPTENNSFDFGCSILLLSLAMTSNLLLREVVHHDFLGIFHFATRAYNRYVEIFFIEQAQRQSPPAPSPTPVLGLVRTAQDARTTCGDMERVMERLGIFKKRGGPDALSNRIGSNGVTNIFEKEELGVDEVKAAFYMFDENCDGYI</sequence>
<organism evidence="1 2">
    <name type="scientific">Melastoma candidum</name>
    <dbReference type="NCBI Taxonomy" id="119954"/>
    <lineage>
        <taxon>Eukaryota</taxon>
        <taxon>Viridiplantae</taxon>
        <taxon>Streptophyta</taxon>
        <taxon>Embryophyta</taxon>
        <taxon>Tracheophyta</taxon>
        <taxon>Spermatophyta</taxon>
        <taxon>Magnoliopsida</taxon>
        <taxon>eudicotyledons</taxon>
        <taxon>Gunneridae</taxon>
        <taxon>Pentapetalae</taxon>
        <taxon>rosids</taxon>
        <taxon>malvids</taxon>
        <taxon>Myrtales</taxon>
        <taxon>Melastomataceae</taxon>
        <taxon>Melastomatoideae</taxon>
        <taxon>Melastomateae</taxon>
        <taxon>Melastoma</taxon>
    </lineage>
</organism>